<organism evidence="2 3">
    <name type="scientific">Elysia crispata</name>
    <name type="common">lettuce slug</name>
    <dbReference type="NCBI Taxonomy" id="231223"/>
    <lineage>
        <taxon>Eukaryota</taxon>
        <taxon>Metazoa</taxon>
        <taxon>Spiralia</taxon>
        <taxon>Lophotrochozoa</taxon>
        <taxon>Mollusca</taxon>
        <taxon>Gastropoda</taxon>
        <taxon>Heterobranchia</taxon>
        <taxon>Euthyneura</taxon>
        <taxon>Panpulmonata</taxon>
        <taxon>Sacoglossa</taxon>
        <taxon>Placobranchoidea</taxon>
        <taxon>Plakobranchidae</taxon>
        <taxon>Elysia</taxon>
    </lineage>
</organism>
<protein>
    <submittedName>
        <fullName evidence="2">Uncharacterized protein</fullName>
    </submittedName>
</protein>
<feature type="compositionally biased region" description="Polar residues" evidence="1">
    <location>
        <begin position="471"/>
        <end position="480"/>
    </location>
</feature>
<feature type="compositionally biased region" description="Acidic residues" evidence="1">
    <location>
        <begin position="483"/>
        <end position="501"/>
    </location>
</feature>
<evidence type="ECO:0000256" key="1">
    <source>
        <dbReference type="SAM" id="MobiDB-lite"/>
    </source>
</evidence>
<evidence type="ECO:0000313" key="3">
    <source>
        <dbReference type="Proteomes" id="UP001283361"/>
    </source>
</evidence>
<sequence>MAAPKGIQDVSQEIESKSKSDEKPVRVIKTPVDLQRLKLEKLMNNPDNYLCGLMLSQSFNTGKTTCRSKKKEQKERVLMRATYSYLGQRFCRDTFRFLLVISKDLLTAVKKHVLTNGAAERRKQKSGRNKRCLTTADVERIVLFIRSHAETHGLVMPGRMKAFSRTDLKLLPSSHTKVFVYEQYRSVQLAAGFFAVSLSSFKREWAKYCPEIFVTRPMTDLCWVCQRNNTKISRSANLTLEVKAELIAGQNQHLMSVTRERSFYQSCVEDSKRTAEALGITMLEPCPSCSKPVIFHYSFDYAQQVHLPSNPLQPGPIYFLVPRKCGIFGICCEALPQQVNFLIAEGMCSGKGSNAVISYLDFFLGITTKEVIIPEKSKEKAPRAPLEFIRNIWGSSAGAGSGDFHVYRGVRRREYARQKFIKEKGEKEELDEAYQKKLEQNRKEAEERTAKNRAKRLKKKKWKAKKKLKGNSGQAKQTLQESSSDDSDNNDAEEEGQELEGGDERAHSKICSTDDKEGPGKNSPSSDPDGS</sequence>
<dbReference type="PANTHER" id="PTHR34415">
    <property type="entry name" value="INTEGRASE CATALYTIC DOMAIN-CONTAINING PROTEIN"/>
    <property type="match status" value="1"/>
</dbReference>
<feature type="compositionally biased region" description="Polar residues" evidence="1">
    <location>
        <begin position="522"/>
        <end position="531"/>
    </location>
</feature>
<accession>A0AAE0ZVQ5</accession>
<name>A0AAE0ZVQ5_9GAST</name>
<evidence type="ECO:0000313" key="2">
    <source>
        <dbReference type="EMBL" id="KAK3776529.1"/>
    </source>
</evidence>
<feature type="region of interest" description="Disordered" evidence="1">
    <location>
        <begin position="439"/>
        <end position="531"/>
    </location>
</feature>
<comment type="caution">
    <text evidence="2">The sequence shown here is derived from an EMBL/GenBank/DDBJ whole genome shotgun (WGS) entry which is preliminary data.</text>
</comment>
<reference evidence="2" key="1">
    <citation type="journal article" date="2023" name="G3 (Bethesda)">
        <title>A reference genome for the long-term kleptoplast-retaining sea slug Elysia crispata morphotype clarki.</title>
        <authorList>
            <person name="Eastman K.E."/>
            <person name="Pendleton A.L."/>
            <person name="Shaikh M.A."/>
            <person name="Suttiyut T."/>
            <person name="Ogas R."/>
            <person name="Tomko P."/>
            <person name="Gavelis G."/>
            <person name="Widhalm J.R."/>
            <person name="Wisecaver J.H."/>
        </authorList>
    </citation>
    <scope>NUCLEOTIDE SEQUENCE</scope>
    <source>
        <strain evidence="2">ECLA1</strain>
    </source>
</reference>
<feature type="compositionally biased region" description="Basic residues" evidence="1">
    <location>
        <begin position="451"/>
        <end position="469"/>
    </location>
</feature>
<dbReference type="Pfam" id="PF06658">
    <property type="entry name" value="DUF1168"/>
    <property type="match status" value="1"/>
</dbReference>
<dbReference type="InterPro" id="IPR009548">
    <property type="entry name" value="Prkrip1"/>
</dbReference>
<keyword evidence="3" id="KW-1185">Reference proteome</keyword>
<dbReference type="GO" id="GO:0003725">
    <property type="term" value="F:double-stranded RNA binding"/>
    <property type="evidence" value="ECO:0007669"/>
    <property type="project" value="InterPro"/>
</dbReference>
<feature type="region of interest" description="Disordered" evidence="1">
    <location>
        <begin position="1"/>
        <end position="22"/>
    </location>
</feature>
<dbReference type="PANTHER" id="PTHR34415:SF1">
    <property type="entry name" value="INTEGRASE CATALYTIC DOMAIN-CONTAINING PROTEIN"/>
    <property type="match status" value="1"/>
</dbReference>
<feature type="compositionally biased region" description="Basic and acidic residues" evidence="1">
    <location>
        <begin position="439"/>
        <end position="450"/>
    </location>
</feature>
<dbReference type="AlphaFoldDB" id="A0AAE0ZVQ5"/>
<gene>
    <name evidence="2" type="ORF">RRG08_060244</name>
</gene>
<dbReference type="Proteomes" id="UP001283361">
    <property type="component" value="Unassembled WGS sequence"/>
</dbReference>
<dbReference type="EMBL" id="JAWDGP010003204">
    <property type="protein sequence ID" value="KAK3776529.1"/>
    <property type="molecule type" value="Genomic_DNA"/>
</dbReference>
<proteinExistence type="predicted"/>
<feature type="compositionally biased region" description="Basic and acidic residues" evidence="1">
    <location>
        <begin position="502"/>
        <end position="519"/>
    </location>
</feature>